<proteinExistence type="inferred from homology"/>
<evidence type="ECO:0000313" key="3">
    <source>
        <dbReference type="Proteomes" id="UP000636264"/>
    </source>
</evidence>
<sequence length="259" mass="28223">MTDPILVERRGSALWITINRPDRRNAINNSVITGIQAGLERARSEKGVRVVVLTGAGEKAFCAGGDLQQGTSVFDDDPVEPTTDFGRLARFGREMQIPMVGRINGACVAGGTGLMALCDIVVAADHAKFGLPEARVGVFPFQVHVYFRKLILPRHVAELALLGEYVDAHRAREMGLINYVVPAEELDAKVAWVCEKLALASPAAIRRGKYAMTAMQDMAFHEALSFAEGQIMLTAASDDAAEGLAAFNEKRRPRWQEES</sequence>
<dbReference type="Gene3D" id="1.10.12.10">
    <property type="entry name" value="Lyase 2-enoyl-coa Hydratase, Chain A, domain 2"/>
    <property type="match status" value="1"/>
</dbReference>
<dbReference type="InterPro" id="IPR001753">
    <property type="entry name" value="Enoyl-CoA_hydra/iso"/>
</dbReference>
<name>A0A916W8Y5_9HYPH</name>
<comment type="similarity">
    <text evidence="1">Belongs to the enoyl-CoA hydratase/isomerase family.</text>
</comment>
<dbReference type="AlphaFoldDB" id="A0A916W8Y5"/>
<gene>
    <name evidence="2" type="ORF">GCM10011385_33650</name>
</gene>
<accession>A0A916W8Y5</accession>
<evidence type="ECO:0000313" key="2">
    <source>
        <dbReference type="EMBL" id="GGA76842.1"/>
    </source>
</evidence>
<dbReference type="CDD" id="cd06558">
    <property type="entry name" value="crotonase-like"/>
    <property type="match status" value="1"/>
</dbReference>
<dbReference type="InterPro" id="IPR029045">
    <property type="entry name" value="ClpP/crotonase-like_dom_sf"/>
</dbReference>
<dbReference type="Gene3D" id="3.90.226.10">
    <property type="entry name" value="2-enoyl-CoA Hydratase, Chain A, domain 1"/>
    <property type="match status" value="1"/>
</dbReference>
<reference evidence="2" key="2">
    <citation type="submission" date="2020-09" db="EMBL/GenBank/DDBJ databases">
        <authorList>
            <person name="Sun Q."/>
            <person name="Zhou Y."/>
        </authorList>
    </citation>
    <scope>NUCLEOTIDE SEQUENCE</scope>
    <source>
        <strain evidence="2">CGMCC 1.15320</strain>
    </source>
</reference>
<dbReference type="EMBL" id="BMIF01000012">
    <property type="protein sequence ID" value="GGA76842.1"/>
    <property type="molecule type" value="Genomic_DNA"/>
</dbReference>
<dbReference type="SUPFAM" id="SSF52096">
    <property type="entry name" value="ClpP/crotonase"/>
    <property type="match status" value="1"/>
</dbReference>
<dbReference type="Proteomes" id="UP000636264">
    <property type="component" value="Unassembled WGS sequence"/>
</dbReference>
<dbReference type="RefSeq" id="WP_188722261.1">
    <property type="nucleotide sequence ID" value="NZ_BMIF01000012.1"/>
</dbReference>
<dbReference type="GO" id="GO:0003824">
    <property type="term" value="F:catalytic activity"/>
    <property type="evidence" value="ECO:0007669"/>
    <property type="project" value="UniProtKB-ARBA"/>
</dbReference>
<dbReference type="Pfam" id="PF00378">
    <property type="entry name" value="ECH_1"/>
    <property type="match status" value="1"/>
</dbReference>
<dbReference type="PANTHER" id="PTHR42964:SF1">
    <property type="entry name" value="POLYKETIDE BIOSYNTHESIS ENOYL-COA HYDRATASE PKSH-RELATED"/>
    <property type="match status" value="1"/>
</dbReference>
<organism evidence="2 3">
    <name type="scientific">Nitratireductor aestuarii</name>
    <dbReference type="NCBI Taxonomy" id="1735103"/>
    <lineage>
        <taxon>Bacteria</taxon>
        <taxon>Pseudomonadati</taxon>
        <taxon>Pseudomonadota</taxon>
        <taxon>Alphaproteobacteria</taxon>
        <taxon>Hyphomicrobiales</taxon>
        <taxon>Phyllobacteriaceae</taxon>
        <taxon>Nitratireductor</taxon>
    </lineage>
</organism>
<dbReference type="PANTHER" id="PTHR42964">
    <property type="entry name" value="ENOYL-COA HYDRATASE"/>
    <property type="match status" value="1"/>
</dbReference>
<dbReference type="InterPro" id="IPR014748">
    <property type="entry name" value="Enoyl-CoA_hydra_C"/>
</dbReference>
<protein>
    <submittedName>
        <fullName evidence="2">Enoyl-CoA hydratase</fullName>
    </submittedName>
</protein>
<reference evidence="2" key="1">
    <citation type="journal article" date="2014" name="Int. J. Syst. Evol. Microbiol.">
        <title>Complete genome sequence of Corynebacterium casei LMG S-19264T (=DSM 44701T), isolated from a smear-ripened cheese.</title>
        <authorList>
            <consortium name="US DOE Joint Genome Institute (JGI-PGF)"/>
            <person name="Walter F."/>
            <person name="Albersmeier A."/>
            <person name="Kalinowski J."/>
            <person name="Ruckert C."/>
        </authorList>
    </citation>
    <scope>NUCLEOTIDE SEQUENCE</scope>
    <source>
        <strain evidence="2">CGMCC 1.15320</strain>
    </source>
</reference>
<dbReference type="InterPro" id="IPR051683">
    <property type="entry name" value="Enoyl-CoA_Hydratase/Isomerase"/>
</dbReference>
<keyword evidence="3" id="KW-1185">Reference proteome</keyword>
<evidence type="ECO:0000256" key="1">
    <source>
        <dbReference type="ARBA" id="ARBA00005254"/>
    </source>
</evidence>
<comment type="caution">
    <text evidence="2">The sequence shown here is derived from an EMBL/GenBank/DDBJ whole genome shotgun (WGS) entry which is preliminary data.</text>
</comment>